<dbReference type="FunFam" id="3.40.50.720:FF:000084">
    <property type="entry name" value="Short-chain dehydrogenase reductase"/>
    <property type="match status" value="1"/>
</dbReference>
<comment type="similarity">
    <text evidence="1">Belongs to the short-chain dehydrogenases/reductases (SDR) family.</text>
</comment>
<dbReference type="Pfam" id="PF13561">
    <property type="entry name" value="adh_short_C2"/>
    <property type="match status" value="1"/>
</dbReference>
<proteinExistence type="inferred from homology"/>
<sequence>MSHPRTSHPRTSDPRTSHPLFGISGKVALVTGSSRGIGQALAEGLLEAGCTVVLNGRDPAALEEARAELAALFGDRVRTAAFDVTDPAAVGAGVARIEEETGPIDILVNNTGVQHRAPLLEFTDDDWHRLLATNLTSAFLVGREVARRMAPRGHGKIVNICSLQSEAVRPGIAPYAATKGGLKMLTKGMCADLGPLGIQVNGIGPGYFATELTSALVADEEFSAWVRGRTPAGRWGEVGDLVGALIFLASPASDFVNGQLLYVDGGMLSVL</sequence>
<evidence type="ECO:0000313" key="5">
    <source>
        <dbReference type="Proteomes" id="UP000052982"/>
    </source>
</evidence>
<dbReference type="RefSeq" id="WP_059202302.1">
    <property type="nucleotide sequence ID" value="NZ_KQ948763.1"/>
</dbReference>
<reference evidence="4 5" key="1">
    <citation type="submission" date="2015-10" db="EMBL/GenBank/DDBJ databases">
        <title>Draft genome sequence of Streptomyces griseoruber DSM 40281, type strain for the species Streptomyces griseoruber.</title>
        <authorList>
            <person name="Ruckert C."/>
            <person name="Winkler A."/>
            <person name="Kalinowski J."/>
            <person name="Kampfer P."/>
            <person name="Glaeser S."/>
        </authorList>
    </citation>
    <scope>NUCLEOTIDE SEQUENCE [LARGE SCALE GENOMIC DNA]</scope>
    <source>
        <strain evidence="4 5">DSM 40281</strain>
    </source>
</reference>
<dbReference type="AlphaFoldDB" id="A0A117RGB5"/>
<accession>A0A117RGB5</accession>
<evidence type="ECO:0000256" key="1">
    <source>
        <dbReference type="ARBA" id="ARBA00006484"/>
    </source>
</evidence>
<dbReference type="PRINTS" id="PR00080">
    <property type="entry name" value="SDRFAMILY"/>
</dbReference>
<dbReference type="PANTHER" id="PTHR43669">
    <property type="entry name" value="5-KETO-D-GLUCONATE 5-REDUCTASE"/>
    <property type="match status" value="1"/>
</dbReference>
<keyword evidence="5" id="KW-1185">Reference proteome</keyword>
<comment type="caution">
    <text evidence="4">The sequence shown here is derived from an EMBL/GenBank/DDBJ whole genome shotgun (WGS) entry which is preliminary data.</text>
</comment>
<dbReference type="EC" id="1.1.1.69" evidence="4"/>
<protein>
    <submittedName>
        <fullName evidence="4">Gluconate 5-dehydrogenase</fullName>
        <ecNumber evidence="4">1.1.1.69</ecNumber>
    </submittedName>
</protein>
<dbReference type="STRING" id="1943.AQJ64_00685"/>
<dbReference type="CDD" id="cd05347">
    <property type="entry name" value="Ga5DH-like_SDR_c"/>
    <property type="match status" value="1"/>
</dbReference>
<dbReference type="PROSITE" id="PS00061">
    <property type="entry name" value="ADH_SHORT"/>
    <property type="match status" value="1"/>
</dbReference>
<evidence type="ECO:0000256" key="2">
    <source>
        <dbReference type="ARBA" id="ARBA00023002"/>
    </source>
</evidence>
<dbReference type="Gene3D" id="3.40.50.720">
    <property type="entry name" value="NAD(P)-binding Rossmann-like Domain"/>
    <property type="match status" value="1"/>
</dbReference>
<organism evidence="4 5">
    <name type="scientific">Streptomyces griseoruber</name>
    <dbReference type="NCBI Taxonomy" id="1943"/>
    <lineage>
        <taxon>Bacteria</taxon>
        <taxon>Bacillati</taxon>
        <taxon>Actinomycetota</taxon>
        <taxon>Actinomycetes</taxon>
        <taxon>Kitasatosporales</taxon>
        <taxon>Streptomycetaceae</taxon>
        <taxon>Streptomyces</taxon>
    </lineage>
</organism>
<evidence type="ECO:0000259" key="3">
    <source>
        <dbReference type="SMART" id="SM00822"/>
    </source>
</evidence>
<evidence type="ECO:0000313" key="4">
    <source>
        <dbReference type="EMBL" id="KUN89231.1"/>
    </source>
</evidence>
<dbReference type="InterPro" id="IPR020904">
    <property type="entry name" value="Sc_DH/Rdtase_CS"/>
</dbReference>
<feature type="domain" description="Ketoreductase" evidence="3">
    <location>
        <begin position="26"/>
        <end position="206"/>
    </location>
</feature>
<dbReference type="GO" id="GO:0008874">
    <property type="term" value="F:gluconate 5-dehydrogenase activity"/>
    <property type="evidence" value="ECO:0007669"/>
    <property type="project" value="UniProtKB-EC"/>
</dbReference>
<dbReference type="InterPro" id="IPR036291">
    <property type="entry name" value="NAD(P)-bd_dom_sf"/>
</dbReference>
<dbReference type="InterPro" id="IPR057326">
    <property type="entry name" value="KR_dom"/>
</dbReference>
<dbReference type="EMBL" id="LMWW01000001">
    <property type="protein sequence ID" value="KUN89231.1"/>
    <property type="molecule type" value="Genomic_DNA"/>
</dbReference>
<gene>
    <name evidence="4" type="ORF">AQJ64_00685</name>
</gene>
<dbReference type="InterPro" id="IPR002347">
    <property type="entry name" value="SDR_fam"/>
</dbReference>
<dbReference type="SUPFAM" id="SSF51735">
    <property type="entry name" value="NAD(P)-binding Rossmann-fold domains"/>
    <property type="match status" value="1"/>
</dbReference>
<dbReference type="Proteomes" id="UP000052982">
    <property type="component" value="Unassembled WGS sequence"/>
</dbReference>
<dbReference type="OrthoDB" id="286404at2"/>
<keyword evidence="2 4" id="KW-0560">Oxidoreductase</keyword>
<name>A0A117RGB5_9ACTN</name>
<dbReference type="PANTHER" id="PTHR43669:SF14">
    <property type="entry name" value="OXIDOREDUCTASE"/>
    <property type="match status" value="1"/>
</dbReference>
<dbReference type="PRINTS" id="PR00081">
    <property type="entry name" value="GDHRDH"/>
</dbReference>
<dbReference type="SMART" id="SM00822">
    <property type="entry name" value="PKS_KR"/>
    <property type="match status" value="1"/>
</dbReference>